<keyword evidence="2 4" id="KW-0413">Isomerase</keyword>
<dbReference type="GO" id="GO:0000455">
    <property type="term" value="P:enzyme-directed rRNA pseudouridine synthesis"/>
    <property type="evidence" value="ECO:0007669"/>
    <property type="project" value="UniProtKB-ARBA"/>
</dbReference>
<evidence type="ECO:0000259" key="5">
    <source>
        <dbReference type="SMART" id="SM00363"/>
    </source>
</evidence>
<organism evidence="6 7">
    <name type="scientific">Phragmitibacter flavus</name>
    <dbReference type="NCBI Taxonomy" id="2576071"/>
    <lineage>
        <taxon>Bacteria</taxon>
        <taxon>Pseudomonadati</taxon>
        <taxon>Verrucomicrobiota</taxon>
        <taxon>Verrucomicrobiia</taxon>
        <taxon>Verrucomicrobiales</taxon>
        <taxon>Verrucomicrobiaceae</taxon>
        <taxon>Phragmitibacter</taxon>
    </lineage>
</organism>
<reference evidence="6 7" key="1">
    <citation type="submission" date="2019-05" db="EMBL/GenBank/DDBJ databases">
        <title>Verrucobacter flavum gen. nov., sp. nov. a new member of the family Verrucomicrobiaceae.</title>
        <authorList>
            <person name="Szuroczki S."/>
            <person name="Abbaszade G."/>
            <person name="Szabo A."/>
            <person name="Felfoldi T."/>
            <person name="Schumann P."/>
            <person name="Boka K."/>
            <person name="Keki Z."/>
            <person name="Toumi M."/>
            <person name="Toth E."/>
        </authorList>
    </citation>
    <scope>NUCLEOTIDE SEQUENCE [LARGE SCALE GENOMIC DNA]</scope>
    <source>
        <strain evidence="6 7">MG-N-17</strain>
    </source>
</reference>
<keyword evidence="7" id="KW-1185">Reference proteome</keyword>
<dbReference type="InterPro" id="IPR002942">
    <property type="entry name" value="S4_RNA-bd"/>
</dbReference>
<dbReference type="Pfam" id="PF00849">
    <property type="entry name" value="PseudoU_synth_2"/>
    <property type="match status" value="1"/>
</dbReference>
<dbReference type="CDD" id="cd02870">
    <property type="entry name" value="PseudoU_synth_RsuA_like"/>
    <property type="match status" value="1"/>
</dbReference>
<feature type="domain" description="RNA-binding S4" evidence="5">
    <location>
        <begin position="3"/>
        <end position="59"/>
    </location>
</feature>
<name>A0A5R8K9F8_9BACT</name>
<dbReference type="Gene3D" id="3.30.70.1560">
    <property type="entry name" value="Alpha-L RNA-binding motif"/>
    <property type="match status" value="1"/>
</dbReference>
<dbReference type="InterPro" id="IPR018496">
    <property type="entry name" value="PsdUridine_synth_RsuA/RluB_CS"/>
</dbReference>
<evidence type="ECO:0000256" key="3">
    <source>
        <dbReference type="PROSITE-ProRule" id="PRU00182"/>
    </source>
</evidence>
<proteinExistence type="inferred from homology"/>
<comment type="similarity">
    <text evidence="1 4">Belongs to the pseudouridine synthase RsuA family.</text>
</comment>
<dbReference type="InterPro" id="IPR006145">
    <property type="entry name" value="PsdUridine_synth_RsuA/RluA"/>
</dbReference>
<dbReference type="PANTHER" id="PTHR47683:SF2">
    <property type="entry name" value="RNA-BINDING S4 DOMAIN-CONTAINING PROTEIN"/>
    <property type="match status" value="1"/>
</dbReference>
<dbReference type="SMART" id="SM00363">
    <property type="entry name" value="S4"/>
    <property type="match status" value="1"/>
</dbReference>
<dbReference type="InterPro" id="IPR020094">
    <property type="entry name" value="TruA/RsuA/RluB/E/F_N"/>
</dbReference>
<dbReference type="EMBL" id="VAUV01000023">
    <property type="protein sequence ID" value="TLD68555.1"/>
    <property type="molecule type" value="Genomic_DNA"/>
</dbReference>
<dbReference type="InterPro" id="IPR050343">
    <property type="entry name" value="RsuA_PseudoU_synthase"/>
</dbReference>
<dbReference type="Gene3D" id="3.30.70.580">
    <property type="entry name" value="Pseudouridine synthase I, catalytic domain, N-terminal subdomain"/>
    <property type="match status" value="1"/>
</dbReference>
<dbReference type="GO" id="GO:0003723">
    <property type="term" value="F:RNA binding"/>
    <property type="evidence" value="ECO:0007669"/>
    <property type="project" value="UniProtKB-KW"/>
</dbReference>
<evidence type="ECO:0000313" key="7">
    <source>
        <dbReference type="Proteomes" id="UP000306196"/>
    </source>
</evidence>
<dbReference type="InterPro" id="IPR042092">
    <property type="entry name" value="PsdUridine_s_RsuA/RluB/E/F_cat"/>
</dbReference>
<dbReference type="PROSITE" id="PS50889">
    <property type="entry name" value="S4"/>
    <property type="match status" value="1"/>
</dbReference>
<dbReference type="Gene3D" id="3.10.290.10">
    <property type="entry name" value="RNA-binding S4 domain"/>
    <property type="match status" value="1"/>
</dbReference>
<dbReference type="AlphaFoldDB" id="A0A5R8K9F8"/>
<dbReference type="Pfam" id="PF01479">
    <property type="entry name" value="S4"/>
    <property type="match status" value="1"/>
</dbReference>
<dbReference type="CDD" id="cd00165">
    <property type="entry name" value="S4"/>
    <property type="match status" value="1"/>
</dbReference>
<keyword evidence="3" id="KW-0694">RNA-binding</keyword>
<dbReference type="PANTHER" id="PTHR47683">
    <property type="entry name" value="PSEUDOURIDINE SYNTHASE FAMILY PROTEIN-RELATED"/>
    <property type="match status" value="1"/>
</dbReference>
<dbReference type="SUPFAM" id="SSF55174">
    <property type="entry name" value="Alpha-L RNA-binding motif"/>
    <property type="match status" value="1"/>
</dbReference>
<dbReference type="InterPro" id="IPR020103">
    <property type="entry name" value="PsdUridine_synth_cat_dom_sf"/>
</dbReference>
<dbReference type="GO" id="GO:0120159">
    <property type="term" value="F:rRNA pseudouridine synthase activity"/>
    <property type="evidence" value="ECO:0007669"/>
    <property type="project" value="UniProtKB-ARBA"/>
</dbReference>
<dbReference type="InterPro" id="IPR000748">
    <property type="entry name" value="PsdUridine_synth_RsuA/RluB/E/F"/>
</dbReference>
<accession>A0A5R8K9F8</accession>
<dbReference type="OrthoDB" id="9807213at2"/>
<dbReference type="PROSITE" id="PS01149">
    <property type="entry name" value="PSI_RSU"/>
    <property type="match status" value="1"/>
</dbReference>
<dbReference type="Proteomes" id="UP000306196">
    <property type="component" value="Unassembled WGS sequence"/>
</dbReference>
<comment type="caution">
    <text evidence="6">The sequence shown here is derived from an EMBL/GenBank/DDBJ whole genome shotgun (WGS) entry which is preliminary data.</text>
</comment>
<evidence type="ECO:0000313" key="6">
    <source>
        <dbReference type="EMBL" id="TLD68555.1"/>
    </source>
</evidence>
<dbReference type="EC" id="5.4.99.-" evidence="4"/>
<dbReference type="NCBIfam" id="TIGR00093">
    <property type="entry name" value="pseudouridine synthase"/>
    <property type="match status" value="1"/>
</dbReference>
<dbReference type="SUPFAM" id="SSF55120">
    <property type="entry name" value="Pseudouridine synthase"/>
    <property type="match status" value="1"/>
</dbReference>
<evidence type="ECO:0000256" key="1">
    <source>
        <dbReference type="ARBA" id="ARBA00008348"/>
    </source>
</evidence>
<protein>
    <recommendedName>
        <fullName evidence="4">Pseudouridine synthase</fullName>
        <ecNumber evidence="4">5.4.99.-</ecNumber>
    </recommendedName>
</protein>
<evidence type="ECO:0000256" key="4">
    <source>
        <dbReference type="RuleBase" id="RU003887"/>
    </source>
</evidence>
<evidence type="ECO:0000256" key="2">
    <source>
        <dbReference type="ARBA" id="ARBA00023235"/>
    </source>
</evidence>
<gene>
    <name evidence="6" type="ORF">FEM03_22215</name>
</gene>
<dbReference type="InterPro" id="IPR036986">
    <property type="entry name" value="S4_RNA-bd_sf"/>
</dbReference>
<sequence>MARTLSKLGFCSRRAAGDLARAGRIRVNGVVRRDPEFAIKGERDQIQVDGVPVTAAKPVYVMLNKPRGLVTSASDEQGRSTVFECFAGSFAEVHLAPVGRLDKASEGLLLFTNDTGWAESITSPLTHVEKVYHVQVDRVLDADQLQRLRQPVENGGERLVARAVNLLRHGPKNSWVEFTLDEGRNRHLRRLCEAHGLEVLRLVRVKVGSLGLGELTKGAWRHLTTEEVGSLVPGG</sequence>